<keyword evidence="3" id="KW-1185">Reference proteome</keyword>
<name>A0ABX3YPZ3_9ACTN</name>
<evidence type="ECO:0000256" key="1">
    <source>
        <dbReference type="SAM" id="MobiDB-lite"/>
    </source>
</evidence>
<proteinExistence type="predicted"/>
<dbReference type="EMBL" id="MRYD01000020">
    <property type="protein sequence ID" value="OSZ61228.1"/>
    <property type="molecule type" value="Genomic_DNA"/>
</dbReference>
<feature type="compositionally biased region" description="Basic and acidic residues" evidence="1">
    <location>
        <begin position="129"/>
        <end position="173"/>
    </location>
</feature>
<dbReference type="Proteomes" id="UP000194266">
    <property type="component" value="Unassembled WGS sequence"/>
</dbReference>
<reference evidence="2 3" key="1">
    <citation type="submission" date="2016-12" db="EMBL/GenBank/DDBJ databases">
        <title>Genome Mining:The Detection of Biosynthetic Gene Clusters to Aid in the Expression of Curamycin A produced by Streptomyces sp. strain CZA14.</title>
        <authorList>
            <person name="Durrell K.A."/>
            <person name="Kirby B.M."/>
            <person name="Khan W."/>
            <person name="Mthethwa T."/>
            <person name="Le Roes-Hill M."/>
        </authorList>
    </citation>
    <scope>NUCLEOTIDE SEQUENCE [LARGE SCALE GENOMIC DNA]</scope>
    <source>
        <strain evidence="2 3">CZA14</strain>
    </source>
</reference>
<evidence type="ECO:0000313" key="2">
    <source>
        <dbReference type="EMBL" id="OSZ61228.1"/>
    </source>
</evidence>
<organism evidence="2 3">
    <name type="scientific">Streptomyces pharetrae CZA14</name>
    <dbReference type="NCBI Taxonomy" id="1144883"/>
    <lineage>
        <taxon>Bacteria</taxon>
        <taxon>Bacillati</taxon>
        <taxon>Actinomycetota</taxon>
        <taxon>Actinomycetes</taxon>
        <taxon>Kitasatosporales</taxon>
        <taxon>Streptomycetaceae</taxon>
        <taxon>Streptomyces</taxon>
    </lineage>
</organism>
<protein>
    <submittedName>
        <fullName evidence="2">Uncharacterized protein</fullName>
    </submittedName>
</protein>
<sequence length="173" mass="18308">MRFTLGVQAETGDHASATDELYDWLRQDPELRGLVRRDLADSAPAGAMGGAWSELLTLLLAPGGPTAAAGAALVVWLQNRRSNVTVTINRPDGTQLVVASEKVRPLTAEGTGELAQRVAEALREPSAQDAEREPSALDTGEREPSGGDGTRQADRDGSRRVDGDGTRRAEGAH</sequence>
<evidence type="ECO:0000313" key="3">
    <source>
        <dbReference type="Proteomes" id="UP000194266"/>
    </source>
</evidence>
<gene>
    <name evidence="2" type="ORF">OQI_06345</name>
</gene>
<comment type="caution">
    <text evidence="2">The sequence shown here is derived from an EMBL/GenBank/DDBJ whole genome shotgun (WGS) entry which is preliminary data.</text>
</comment>
<dbReference type="RefSeq" id="WP_086168353.1">
    <property type="nucleotide sequence ID" value="NZ_MRYD01000020.1"/>
</dbReference>
<feature type="region of interest" description="Disordered" evidence="1">
    <location>
        <begin position="118"/>
        <end position="173"/>
    </location>
</feature>
<accession>A0ABX3YPZ3</accession>
<dbReference type="InterPro" id="IPR045428">
    <property type="entry name" value="EACC1"/>
</dbReference>
<dbReference type="Pfam" id="PF19953">
    <property type="entry name" value="EACC1"/>
    <property type="match status" value="1"/>
</dbReference>